<evidence type="ECO:0000256" key="3">
    <source>
        <dbReference type="ARBA" id="ARBA00022989"/>
    </source>
</evidence>
<evidence type="ECO:0000256" key="2">
    <source>
        <dbReference type="ARBA" id="ARBA00022692"/>
    </source>
</evidence>
<dbReference type="EMBL" id="CAJHJT010000023">
    <property type="protein sequence ID" value="CAD7002185.1"/>
    <property type="molecule type" value="Genomic_DNA"/>
</dbReference>
<gene>
    <name evidence="6" type="ORF">CCAP1982_LOCUS10673</name>
</gene>
<keyword evidence="2" id="KW-0812">Transmembrane</keyword>
<accession>A0A811UW20</accession>
<protein>
    <submittedName>
        <fullName evidence="6">(Mediterranean fruit fly) hypothetical protein</fullName>
    </submittedName>
</protein>
<reference evidence="6" key="1">
    <citation type="submission" date="2020-11" db="EMBL/GenBank/DDBJ databases">
        <authorList>
            <person name="Whitehead M."/>
        </authorList>
    </citation>
    <scope>NUCLEOTIDE SEQUENCE</scope>
    <source>
        <strain evidence="6">EGII</strain>
    </source>
</reference>
<evidence type="ECO:0000259" key="5">
    <source>
        <dbReference type="PROSITE" id="PS50259"/>
    </source>
</evidence>
<feature type="domain" description="G-protein coupled receptors family 3 profile" evidence="5">
    <location>
        <begin position="139"/>
        <end position="174"/>
    </location>
</feature>
<name>A0A811UW20_CERCA</name>
<dbReference type="InterPro" id="IPR017978">
    <property type="entry name" value="GPCR_3_C"/>
</dbReference>
<evidence type="ECO:0000256" key="4">
    <source>
        <dbReference type="ARBA" id="ARBA00023136"/>
    </source>
</evidence>
<keyword evidence="4" id="KW-0472">Membrane</keyword>
<evidence type="ECO:0000313" key="6">
    <source>
        <dbReference type="EMBL" id="CAD7002185.1"/>
    </source>
</evidence>
<organism evidence="6 7">
    <name type="scientific">Ceratitis capitata</name>
    <name type="common">Mediterranean fruit fly</name>
    <name type="synonym">Tephritis capitata</name>
    <dbReference type="NCBI Taxonomy" id="7213"/>
    <lineage>
        <taxon>Eukaryota</taxon>
        <taxon>Metazoa</taxon>
        <taxon>Ecdysozoa</taxon>
        <taxon>Arthropoda</taxon>
        <taxon>Hexapoda</taxon>
        <taxon>Insecta</taxon>
        <taxon>Pterygota</taxon>
        <taxon>Neoptera</taxon>
        <taxon>Endopterygota</taxon>
        <taxon>Diptera</taxon>
        <taxon>Brachycera</taxon>
        <taxon>Muscomorpha</taxon>
        <taxon>Tephritoidea</taxon>
        <taxon>Tephritidae</taxon>
        <taxon>Ceratitis</taxon>
        <taxon>Ceratitis</taxon>
    </lineage>
</organism>
<dbReference type="AlphaFoldDB" id="A0A811UW20"/>
<evidence type="ECO:0000256" key="1">
    <source>
        <dbReference type="ARBA" id="ARBA00004141"/>
    </source>
</evidence>
<comment type="caution">
    <text evidence="6">The sequence shown here is derived from an EMBL/GenBank/DDBJ whole genome shotgun (WGS) entry which is preliminary data.</text>
</comment>
<proteinExistence type="predicted"/>
<dbReference type="GO" id="GO:0004930">
    <property type="term" value="F:G protein-coupled receptor activity"/>
    <property type="evidence" value="ECO:0007669"/>
    <property type="project" value="InterPro"/>
</dbReference>
<comment type="subcellular location">
    <subcellularLocation>
        <location evidence="1">Membrane</location>
        <topology evidence="1">Multi-pass membrane protein</topology>
    </subcellularLocation>
</comment>
<dbReference type="PROSITE" id="PS51257">
    <property type="entry name" value="PROKAR_LIPOPROTEIN"/>
    <property type="match status" value="1"/>
</dbReference>
<dbReference type="PROSITE" id="PS50259">
    <property type="entry name" value="G_PROTEIN_RECEP_F3_4"/>
    <property type="match status" value="1"/>
</dbReference>
<evidence type="ECO:0000313" key="7">
    <source>
        <dbReference type="Proteomes" id="UP000606786"/>
    </source>
</evidence>
<sequence length="278" mass="28996">MNSAVYRRSAVALAGGTTGQGTTGNSCGGLACSGCRSHAASVSTIIPHNPADVSINKKNQPQTMTERGSVAETRLNQHVSEELPMINIITNIPSPVNIQPAAGCNNKYLIESMAISEAIRSRLNGNTSTVGVPISDTVIGLSASVPLICLYSPKVYILVFHPDKNVRKLTMNSAVYRRSAVALAGGTTGQGTTGDSCGGLACSGCRSHAASGSTIIPHNPADVSINKKNQPQTMTERGSVAETRLKQQASEELPIINIITNIPSPVNLQPAVGCNNKH</sequence>
<keyword evidence="7" id="KW-1185">Reference proteome</keyword>
<keyword evidence="3" id="KW-1133">Transmembrane helix</keyword>
<dbReference type="Proteomes" id="UP000606786">
    <property type="component" value="Unassembled WGS sequence"/>
</dbReference>
<dbReference type="GO" id="GO:0016020">
    <property type="term" value="C:membrane"/>
    <property type="evidence" value="ECO:0007669"/>
    <property type="project" value="UniProtKB-SubCell"/>
</dbReference>